<dbReference type="SUPFAM" id="SSF53098">
    <property type="entry name" value="Ribonuclease H-like"/>
    <property type="match status" value="1"/>
</dbReference>
<dbReference type="Pfam" id="PF02023">
    <property type="entry name" value="SCAN"/>
    <property type="match status" value="1"/>
</dbReference>
<dbReference type="InterPro" id="IPR038269">
    <property type="entry name" value="SCAN_sf"/>
</dbReference>
<dbReference type="AlphaFoldDB" id="A0AAW0ND34"/>
<feature type="region of interest" description="Disordered" evidence="1">
    <location>
        <begin position="1"/>
        <end position="33"/>
    </location>
</feature>
<gene>
    <name evidence="4" type="ORF">WMY93_024969</name>
</gene>
<dbReference type="InterPro" id="IPR036397">
    <property type="entry name" value="RNaseH_sf"/>
</dbReference>
<dbReference type="PANTHER" id="PTHR46888">
    <property type="entry name" value="ZINC KNUCKLE DOMAINCONTAINING PROTEIN-RELATED"/>
    <property type="match status" value="1"/>
</dbReference>
<comment type="caution">
    <text evidence="4">The sequence shown here is derived from an EMBL/GenBank/DDBJ whole genome shotgun (WGS) entry which is preliminary data.</text>
</comment>
<dbReference type="PANTHER" id="PTHR46888:SF1">
    <property type="entry name" value="RIBONUCLEASE H"/>
    <property type="match status" value="1"/>
</dbReference>
<dbReference type="InterPro" id="IPR003309">
    <property type="entry name" value="SCAN_dom"/>
</dbReference>
<dbReference type="PROSITE" id="PS50804">
    <property type="entry name" value="SCAN_BOX"/>
    <property type="match status" value="1"/>
</dbReference>
<feature type="compositionally biased region" description="Basic residues" evidence="1">
    <location>
        <begin position="463"/>
        <end position="474"/>
    </location>
</feature>
<dbReference type="SMART" id="SM00431">
    <property type="entry name" value="SCAN"/>
    <property type="match status" value="1"/>
</dbReference>
<dbReference type="EMBL" id="JBBPFD010000018">
    <property type="protein sequence ID" value="KAK7889409.1"/>
    <property type="molecule type" value="Genomic_DNA"/>
</dbReference>
<dbReference type="Proteomes" id="UP001460270">
    <property type="component" value="Unassembled WGS sequence"/>
</dbReference>
<protein>
    <recommendedName>
        <fullName evidence="6">Integrase catalytic domain-containing protein</fullName>
    </recommendedName>
</protein>
<dbReference type="Gene3D" id="3.10.10.10">
    <property type="entry name" value="HIV Type 1 Reverse Transcriptase, subunit A, domain 1"/>
    <property type="match status" value="1"/>
</dbReference>
<dbReference type="InterPro" id="IPR012337">
    <property type="entry name" value="RNaseH-like_sf"/>
</dbReference>
<proteinExistence type="predicted"/>
<dbReference type="GO" id="GO:0003676">
    <property type="term" value="F:nucleic acid binding"/>
    <property type="evidence" value="ECO:0007669"/>
    <property type="project" value="InterPro"/>
</dbReference>
<accession>A0AAW0ND34</accession>
<evidence type="ECO:0000256" key="1">
    <source>
        <dbReference type="SAM" id="MobiDB-lite"/>
    </source>
</evidence>
<dbReference type="Pfam" id="PF17921">
    <property type="entry name" value="Integrase_H2C2"/>
    <property type="match status" value="1"/>
</dbReference>
<evidence type="ECO:0000259" key="2">
    <source>
        <dbReference type="PROSITE" id="PS50804"/>
    </source>
</evidence>
<dbReference type="CDD" id="cd00303">
    <property type="entry name" value="retropepsin_like"/>
    <property type="match status" value="1"/>
</dbReference>
<dbReference type="Gene3D" id="3.30.420.10">
    <property type="entry name" value="Ribonuclease H-like superfamily/Ribonuclease H"/>
    <property type="match status" value="1"/>
</dbReference>
<feature type="domain" description="Integrase catalytic" evidence="3">
    <location>
        <begin position="509"/>
        <end position="689"/>
    </location>
</feature>
<evidence type="ECO:0000313" key="4">
    <source>
        <dbReference type="EMBL" id="KAK7889409.1"/>
    </source>
</evidence>
<feature type="region of interest" description="Disordered" evidence="1">
    <location>
        <begin position="463"/>
        <end position="489"/>
    </location>
</feature>
<dbReference type="InterPro" id="IPR001584">
    <property type="entry name" value="Integrase_cat-core"/>
</dbReference>
<dbReference type="GO" id="GO:0015074">
    <property type="term" value="P:DNA integration"/>
    <property type="evidence" value="ECO:0007669"/>
    <property type="project" value="InterPro"/>
</dbReference>
<dbReference type="InterPro" id="IPR021109">
    <property type="entry name" value="Peptidase_aspartic_dom_sf"/>
</dbReference>
<feature type="compositionally biased region" description="Low complexity" evidence="1">
    <location>
        <begin position="70"/>
        <end position="80"/>
    </location>
</feature>
<feature type="region of interest" description="Disordered" evidence="1">
    <location>
        <begin position="45"/>
        <end position="126"/>
    </location>
</feature>
<dbReference type="Gene3D" id="1.10.4020.10">
    <property type="entry name" value="DNA breaking-rejoining enzymes"/>
    <property type="match status" value="1"/>
</dbReference>
<dbReference type="SUPFAM" id="SSF50630">
    <property type="entry name" value="Acid proteases"/>
    <property type="match status" value="1"/>
</dbReference>
<dbReference type="SUPFAM" id="SSF56672">
    <property type="entry name" value="DNA/RNA polymerases"/>
    <property type="match status" value="1"/>
</dbReference>
<sequence length="904" mass="104133">MKRTARRPEEPDEGNAEPSASQGELSSSKAKDNVEELTALVKALIERQDDREKKHEKDKLLQEQRWEAMQRQFQQIQQQQKTSEPHELEVQGQNEPSCEYGESDSDDDGPDPGGYSYKPQREPKLPILTPEDDIEHFLITFERMAKVCRWPKEEWAVRLVPLLTGKARSAFVQMDIRHSNKYGRVKEAILSKYEITDETYRRRFRSLKLEPDETPRELYVRLKDLLNRWLQPEKSSQEDVWEKLILEQFLRMVNPELEIWIRERDPDSAEEAARLAEAFLSARKGPRAGYFGREPRFTQPMPRPAAVPLMERRGRTTPVLVNGQKVEALLDSGCFQSVVLSSLVPEERRSRETTPLTCIHGDEHTYPTAEVYITVGGQTYLLNVALAENLPFDVILGNDIPTLLDLMSQSNVLEGEKVCNPVTEKPTVEPVNSVNVLTRAQKAKANFEELPFWEEEFEALPGKARKPKAKRRKEKFAGSPKEESQCSKPLSPVEFEIPTDIGALQKQDPSLKPWLEKASGQQGENKCLDETKYVIKNDILYQVNDKTEALALPHKFRQKVMELGHSIPWAGHMAFQKTLRRIGSRFAWPGIVGVAKEILTDCGTNFMSKLLKQVYQLLGVKGIRTTPYHPQTDGLVERYNKTLKHMLRKFVCDTGADWDQWLPYLLFAYREVPQASTGFSPFELLYGRQVRGPLDLLRDYWEQTETEGDNIIAYVVKMRERLEAMAALAQENLKEAQKQQKTWFDQKAKERVFSQDKRQKKHQVFHVNLLKEFHVRQEPAQQLLVRAVQDEETTEKYFPTSANEPAGLDLSHLSPSQQEDIQPLLDPSLFQETPGFTSLVQHKIRLKKDAPVRQRSYRIPERLVPVLQKEIMLMLELGIIEVSSSEWCSPSCWYPKKMALCDSA</sequence>
<dbReference type="InterPro" id="IPR041588">
    <property type="entry name" value="Integrase_H2C2"/>
</dbReference>
<feature type="compositionally biased region" description="Basic and acidic residues" evidence="1">
    <location>
        <begin position="45"/>
        <end position="68"/>
    </location>
</feature>
<reference evidence="5" key="1">
    <citation type="submission" date="2024-04" db="EMBL/GenBank/DDBJ databases">
        <title>Salinicola lusitanus LLJ914,a marine bacterium isolated from the Okinawa Trough.</title>
        <authorList>
            <person name="Li J."/>
        </authorList>
    </citation>
    <scope>NUCLEOTIDE SEQUENCE [LARGE SCALE GENOMIC DNA]</scope>
</reference>
<evidence type="ECO:0008006" key="6">
    <source>
        <dbReference type="Google" id="ProtNLM"/>
    </source>
</evidence>
<evidence type="ECO:0000259" key="3">
    <source>
        <dbReference type="PROSITE" id="PS50994"/>
    </source>
</evidence>
<feature type="compositionally biased region" description="Polar residues" evidence="1">
    <location>
        <begin position="18"/>
        <end position="28"/>
    </location>
</feature>
<evidence type="ECO:0000313" key="5">
    <source>
        <dbReference type="Proteomes" id="UP001460270"/>
    </source>
</evidence>
<dbReference type="SUPFAM" id="SSF47353">
    <property type="entry name" value="Retrovirus capsid dimerization domain-like"/>
    <property type="match status" value="1"/>
</dbReference>
<feature type="compositionally biased region" description="Acidic residues" evidence="1">
    <location>
        <begin position="101"/>
        <end position="110"/>
    </location>
</feature>
<dbReference type="InterPro" id="IPR043502">
    <property type="entry name" value="DNA/RNA_pol_sf"/>
</dbReference>
<organism evidence="4 5">
    <name type="scientific">Mugilogobius chulae</name>
    <name type="common">yellowstripe goby</name>
    <dbReference type="NCBI Taxonomy" id="88201"/>
    <lineage>
        <taxon>Eukaryota</taxon>
        <taxon>Metazoa</taxon>
        <taxon>Chordata</taxon>
        <taxon>Craniata</taxon>
        <taxon>Vertebrata</taxon>
        <taxon>Euteleostomi</taxon>
        <taxon>Actinopterygii</taxon>
        <taxon>Neopterygii</taxon>
        <taxon>Teleostei</taxon>
        <taxon>Neoteleostei</taxon>
        <taxon>Acanthomorphata</taxon>
        <taxon>Gobiaria</taxon>
        <taxon>Gobiiformes</taxon>
        <taxon>Gobioidei</taxon>
        <taxon>Gobiidae</taxon>
        <taxon>Gobionellinae</taxon>
        <taxon>Mugilogobius</taxon>
    </lineage>
</organism>
<keyword evidence="5" id="KW-1185">Reference proteome</keyword>
<name>A0AAW0ND34_9GOBI</name>
<dbReference type="Gene3D" id="2.40.70.10">
    <property type="entry name" value="Acid Proteases"/>
    <property type="match status" value="1"/>
</dbReference>
<feature type="domain" description="SCAN box" evidence="2">
    <location>
        <begin position="201"/>
        <end position="277"/>
    </location>
</feature>
<dbReference type="PROSITE" id="PS50994">
    <property type="entry name" value="INTEGRASE"/>
    <property type="match status" value="1"/>
</dbReference>